<name>A0AC61NJ38_9BACT</name>
<dbReference type="Proteomes" id="UP000826212">
    <property type="component" value="Chromosome"/>
</dbReference>
<gene>
    <name evidence="1" type="ORF">K4L44_07980</name>
</gene>
<protein>
    <submittedName>
        <fullName evidence="1">SWIM zinc finger family protein</fullName>
    </submittedName>
</protein>
<organism evidence="1 2">
    <name type="scientific">Halosquirtibacter laminarini</name>
    <dbReference type="NCBI Taxonomy" id="3374600"/>
    <lineage>
        <taxon>Bacteria</taxon>
        <taxon>Pseudomonadati</taxon>
        <taxon>Bacteroidota</taxon>
        <taxon>Bacteroidia</taxon>
        <taxon>Marinilabiliales</taxon>
        <taxon>Prolixibacteraceae</taxon>
        <taxon>Halosquirtibacter</taxon>
    </lineage>
</organism>
<reference evidence="1" key="1">
    <citation type="submission" date="2021-08" db="EMBL/GenBank/DDBJ databases">
        <title>Novel anaerobic bacterium isolated from sea squirt in East Sea, Republic of Korea.</title>
        <authorList>
            <person name="Nguyen T.H."/>
            <person name="Li Z."/>
            <person name="Lee Y.-J."/>
            <person name="Ko J."/>
            <person name="Kim S.-G."/>
        </authorList>
    </citation>
    <scope>NUCLEOTIDE SEQUENCE</scope>
    <source>
        <strain evidence="1">KCTC 25031</strain>
    </source>
</reference>
<evidence type="ECO:0000313" key="2">
    <source>
        <dbReference type="Proteomes" id="UP000826212"/>
    </source>
</evidence>
<proteinExistence type="predicted"/>
<dbReference type="EMBL" id="CP081303">
    <property type="protein sequence ID" value="QZE15760.1"/>
    <property type="molecule type" value="Genomic_DNA"/>
</dbReference>
<keyword evidence="2" id="KW-1185">Reference proteome</keyword>
<accession>A0AC61NJ38</accession>
<sequence length="572" mass="66323">MTIQDLINIIPPVILKRGEGYYHSGNILELNQGQDGTWYADVEGNNGTYKVEIKPDYDSQSADYYCDCPYDGAICKHVAAVALAINERKTMNIPSDNIELKEVSWEQLIKDAKLKDLRDFMLDYGENNHDFRHQIKLTFSEPVSVDNADNISYYESQINGIFENYEDGGFIDYRSGHKAMNDVSQFQIKADEYYLKGNLNEAFCISAAIAMEGISAIQYMDDSSGDCGGAICESFEVMENILYKNTPSRELRKRIFDWLHEQVQNSDYIDFGVGDSLESLFFNTAAFLGQLDLAYKFIDANISTLSKENDWSSKHSLRRYLEQKVKMLESEDRQVEVENIIDSYLHLENFRQIRVDAALKANNLKKVEKLILDGIKIAQKENSSGVVHRWKDQLLELYKQQKQTLKYHNLARELFLENTSENKYFYIFKQTSDTKDWEKKRDLLIDDLKNNKNGYYRSTPIHNLAWVYIEEQLINDLFELVRSSNSIDVVIYYTDQLKENYSTQLLKYYTMAIENAARNTGRGVYVTLVHYFKNMAKLKGGLNAATTLRSSLLVQYKNRPAMREEFGKLNWK</sequence>
<evidence type="ECO:0000313" key="1">
    <source>
        <dbReference type="EMBL" id="QZE15760.1"/>
    </source>
</evidence>